<proteinExistence type="predicted"/>
<organism evidence="1 2">
    <name type="scientific">Crenothrix polyspora</name>
    <dbReference type="NCBI Taxonomy" id="360316"/>
    <lineage>
        <taxon>Bacteria</taxon>
        <taxon>Pseudomonadati</taxon>
        <taxon>Pseudomonadota</taxon>
        <taxon>Gammaproteobacteria</taxon>
        <taxon>Methylococcales</taxon>
        <taxon>Crenotrichaceae</taxon>
        <taxon>Crenothrix</taxon>
    </lineage>
</organism>
<evidence type="ECO:0000313" key="2">
    <source>
        <dbReference type="Proteomes" id="UP000195667"/>
    </source>
</evidence>
<protein>
    <submittedName>
        <fullName evidence="1">Uncharacterized protein</fullName>
    </submittedName>
</protein>
<dbReference type="Proteomes" id="UP000195667">
    <property type="component" value="Unassembled WGS sequence"/>
</dbReference>
<keyword evidence="2" id="KW-1185">Reference proteome</keyword>
<dbReference type="EMBL" id="FUKI01000092">
    <property type="protein sequence ID" value="SJM91479.1"/>
    <property type="molecule type" value="Genomic_DNA"/>
</dbReference>
<accession>A0A1R4H5L9</accession>
<evidence type="ECO:0000313" key="1">
    <source>
        <dbReference type="EMBL" id="SJM91479.1"/>
    </source>
</evidence>
<name>A0A1R4H5L9_9GAMM</name>
<dbReference type="AlphaFoldDB" id="A0A1R4H5L9"/>
<sequence length="38" mass="4472">MKNYLFYQESNDKLIGIAIKHLGYFVTAQFVYSFSVVH</sequence>
<gene>
    <name evidence="1" type="ORF">CRENPOLYSF1_190106</name>
</gene>
<reference evidence="2" key="1">
    <citation type="submission" date="2017-02" db="EMBL/GenBank/DDBJ databases">
        <authorList>
            <person name="Daims H."/>
        </authorList>
    </citation>
    <scope>NUCLEOTIDE SEQUENCE [LARGE SCALE GENOMIC DNA]</scope>
</reference>